<dbReference type="AlphaFoldDB" id="A0A7W3ISV8"/>
<keyword evidence="3" id="KW-1185">Reference proteome</keyword>
<name>A0A7W3ISV8_9ACTN</name>
<dbReference type="Proteomes" id="UP000523079">
    <property type="component" value="Unassembled WGS sequence"/>
</dbReference>
<feature type="region of interest" description="Disordered" evidence="1">
    <location>
        <begin position="91"/>
        <end position="123"/>
    </location>
</feature>
<feature type="compositionally biased region" description="Basic and acidic residues" evidence="1">
    <location>
        <begin position="102"/>
        <end position="123"/>
    </location>
</feature>
<reference evidence="2 3" key="1">
    <citation type="submission" date="2020-07" db="EMBL/GenBank/DDBJ databases">
        <title>Sequencing the genomes of 1000 actinobacteria strains.</title>
        <authorList>
            <person name="Klenk H.-P."/>
        </authorList>
    </citation>
    <scope>NUCLEOTIDE SEQUENCE [LARGE SCALE GENOMIC DNA]</scope>
    <source>
        <strain evidence="2 3">DSM 100723</strain>
    </source>
</reference>
<protein>
    <submittedName>
        <fullName evidence="2">Uncharacterized protein</fullName>
    </submittedName>
</protein>
<feature type="region of interest" description="Disordered" evidence="1">
    <location>
        <begin position="44"/>
        <end position="64"/>
    </location>
</feature>
<sequence length="123" mass="13311">MSADPAPWDRALGWALTGHDHPDWPDAVAPDLDRVLARLAEAGESPVAAQADARATGQPWPHPVPDRLRAGLGAAQLAALMTELMTELQRRGLPQASQRAPVIKDRAPGPDELRLLRDVPPHY</sequence>
<dbReference type="RefSeq" id="WP_182560192.1">
    <property type="nucleotide sequence ID" value="NZ_JACGWT010000003.1"/>
</dbReference>
<evidence type="ECO:0000313" key="2">
    <source>
        <dbReference type="EMBL" id="MBA8794649.1"/>
    </source>
</evidence>
<comment type="caution">
    <text evidence="2">The sequence shown here is derived from an EMBL/GenBank/DDBJ whole genome shotgun (WGS) entry which is preliminary data.</text>
</comment>
<evidence type="ECO:0000313" key="3">
    <source>
        <dbReference type="Proteomes" id="UP000523079"/>
    </source>
</evidence>
<proteinExistence type="predicted"/>
<gene>
    <name evidence="2" type="ORF">FHX74_002268</name>
</gene>
<organism evidence="2 3">
    <name type="scientific">Microlunatus kandeliicorticis</name>
    <dbReference type="NCBI Taxonomy" id="1759536"/>
    <lineage>
        <taxon>Bacteria</taxon>
        <taxon>Bacillati</taxon>
        <taxon>Actinomycetota</taxon>
        <taxon>Actinomycetes</taxon>
        <taxon>Propionibacteriales</taxon>
        <taxon>Propionibacteriaceae</taxon>
        <taxon>Microlunatus</taxon>
    </lineage>
</organism>
<accession>A0A7W3ISV8</accession>
<dbReference type="EMBL" id="JACGWT010000003">
    <property type="protein sequence ID" value="MBA8794649.1"/>
    <property type="molecule type" value="Genomic_DNA"/>
</dbReference>
<evidence type="ECO:0000256" key="1">
    <source>
        <dbReference type="SAM" id="MobiDB-lite"/>
    </source>
</evidence>